<dbReference type="AlphaFoldDB" id="A0A5C3KM22"/>
<name>A0A5C3KM22_COPMA</name>
<protein>
    <recommendedName>
        <fullName evidence="3">Aldehyde dehydrogenase</fullName>
    </recommendedName>
</protein>
<sequence length="553" mass="59509">MAPIHGGTPFSEIDSIHKELNDSFVASALSALGKAPSVKSTSPYPLLSIQYRVHQLRQLAILIQENTDAFCEALDKDFGKPAREILMGELGPAFERTLQSAKDVESWAKTTPAEGVPEWQSTWGARVEKRAKGVVLIISPWNYPIILTFQPLIGAIAAGCCAVIKPSEIIPTFSTLIAELVPKYLDPAAYRVVLGAVPEITRLLELKWDHIFYTGNGRVGRIIASAAAKHLTPITLELGGKSPVIVDPATCGDLALAAKRIIWGKINNAGQICIAPDYVLIPRASIPAFTAAVSKALAEFFPDGALNSKDYGRIVSPLHFNRVKALLSRTTGKIVVGGKTGRGGEHAVDRVVEPTLIVFDDIEVGAKDITMEEELFAPLLPVIPVDSIADALAFVRARDHPLVIYAFTNDDKLKQTILDSTLSGNTVFNDTFQQLSVDQIPFGGVGESGYGRQVLKYTFDEFAYQRSVLDIPQKAEPSLTIRYPPTTEKNLSFFSGFRKTVVPTAGPGVHAGLKGSNGTEWNGEHHPHVHADGPTNLGTLGAVGNTVGGLGVL</sequence>
<evidence type="ECO:0000313" key="9">
    <source>
        <dbReference type="Proteomes" id="UP000307440"/>
    </source>
</evidence>
<dbReference type="FunFam" id="3.40.605.10:FF:000004">
    <property type="entry name" value="Aldehyde dehydrogenase"/>
    <property type="match status" value="1"/>
</dbReference>
<comment type="similarity">
    <text evidence="1 3 6">Belongs to the aldehyde dehydrogenase family.</text>
</comment>
<evidence type="ECO:0000256" key="1">
    <source>
        <dbReference type="ARBA" id="ARBA00009986"/>
    </source>
</evidence>
<dbReference type="InterPro" id="IPR012394">
    <property type="entry name" value="Aldehyde_DH_NAD(P)"/>
</dbReference>
<dbReference type="InterPro" id="IPR029510">
    <property type="entry name" value="Ald_DH_CS_GLU"/>
</dbReference>
<accession>A0A5C3KM22</accession>
<feature type="domain" description="Aldehyde dehydrogenase" evidence="7">
    <location>
        <begin position="43"/>
        <end position="468"/>
    </location>
</feature>
<feature type="active site" evidence="4">
    <location>
        <position position="273"/>
    </location>
</feature>
<gene>
    <name evidence="8" type="ORF">FA15DRAFT_672742</name>
</gene>
<dbReference type="InterPro" id="IPR016161">
    <property type="entry name" value="Ald_DH/histidinol_DH"/>
</dbReference>
<dbReference type="InterPro" id="IPR016162">
    <property type="entry name" value="Ald_DH_N"/>
</dbReference>
<keyword evidence="9" id="KW-1185">Reference proteome</keyword>
<evidence type="ECO:0000313" key="8">
    <source>
        <dbReference type="EMBL" id="TFK21242.1"/>
    </source>
</evidence>
<evidence type="ECO:0000256" key="5">
    <source>
        <dbReference type="PROSITE-ProRule" id="PRU10007"/>
    </source>
</evidence>
<feature type="active site" evidence="4 5">
    <location>
        <position position="237"/>
    </location>
</feature>
<dbReference type="Proteomes" id="UP000307440">
    <property type="component" value="Unassembled WGS sequence"/>
</dbReference>
<dbReference type="PIRSF" id="PIRSF036492">
    <property type="entry name" value="ALDH"/>
    <property type="match status" value="1"/>
</dbReference>
<organism evidence="8 9">
    <name type="scientific">Coprinopsis marcescibilis</name>
    <name type="common">Agaric fungus</name>
    <name type="synonym">Psathyrella marcescibilis</name>
    <dbReference type="NCBI Taxonomy" id="230819"/>
    <lineage>
        <taxon>Eukaryota</taxon>
        <taxon>Fungi</taxon>
        <taxon>Dikarya</taxon>
        <taxon>Basidiomycota</taxon>
        <taxon>Agaricomycotina</taxon>
        <taxon>Agaricomycetes</taxon>
        <taxon>Agaricomycetidae</taxon>
        <taxon>Agaricales</taxon>
        <taxon>Agaricineae</taxon>
        <taxon>Psathyrellaceae</taxon>
        <taxon>Coprinopsis</taxon>
    </lineage>
</organism>
<dbReference type="InterPro" id="IPR016163">
    <property type="entry name" value="Ald_DH_C"/>
</dbReference>
<dbReference type="GO" id="GO:0005737">
    <property type="term" value="C:cytoplasm"/>
    <property type="evidence" value="ECO:0007669"/>
    <property type="project" value="TreeGrafter"/>
</dbReference>
<dbReference type="InterPro" id="IPR015590">
    <property type="entry name" value="Aldehyde_DH_dom"/>
</dbReference>
<evidence type="ECO:0000256" key="2">
    <source>
        <dbReference type="ARBA" id="ARBA00023002"/>
    </source>
</evidence>
<evidence type="ECO:0000259" key="7">
    <source>
        <dbReference type="Pfam" id="PF00171"/>
    </source>
</evidence>
<evidence type="ECO:0000256" key="3">
    <source>
        <dbReference type="PIRNR" id="PIRNR036492"/>
    </source>
</evidence>
<dbReference type="PANTHER" id="PTHR43570">
    <property type="entry name" value="ALDEHYDE DEHYDROGENASE"/>
    <property type="match status" value="1"/>
</dbReference>
<dbReference type="GO" id="GO:0004029">
    <property type="term" value="F:aldehyde dehydrogenase (NAD+) activity"/>
    <property type="evidence" value="ECO:0007669"/>
    <property type="project" value="TreeGrafter"/>
</dbReference>
<dbReference type="Gene3D" id="3.40.605.10">
    <property type="entry name" value="Aldehyde Dehydrogenase, Chain A, domain 1"/>
    <property type="match status" value="1"/>
</dbReference>
<dbReference type="PROSITE" id="PS00687">
    <property type="entry name" value="ALDEHYDE_DEHYDR_GLU"/>
    <property type="match status" value="1"/>
</dbReference>
<dbReference type="EMBL" id="ML210274">
    <property type="protein sequence ID" value="TFK21242.1"/>
    <property type="molecule type" value="Genomic_DNA"/>
</dbReference>
<dbReference type="CDD" id="cd07135">
    <property type="entry name" value="ALDH_F14-YMR110C"/>
    <property type="match status" value="1"/>
</dbReference>
<dbReference type="PANTHER" id="PTHR43570:SF16">
    <property type="entry name" value="ALDEHYDE DEHYDROGENASE TYPE III, ISOFORM Q"/>
    <property type="match status" value="1"/>
</dbReference>
<dbReference type="Gene3D" id="3.40.309.10">
    <property type="entry name" value="Aldehyde Dehydrogenase, Chain A, domain 2"/>
    <property type="match status" value="1"/>
</dbReference>
<evidence type="ECO:0000256" key="6">
    <source>
        <dbReference type="RuleBase" id="RU003345"/>
    </source>
</evidence>
<proteinExistence type="inferred from homology"/>
<dbReference type="GO" id="GO:0006081">
    <property type="term" value="P:aldehyde metabolic process"/>
    <property type="evidence" value="ECO:0007669"/>
    <property type="project" value="InterPro"/>
</dbReference>
<evidence type="ECO:0000256" key="4">
    <source>
        <dbReference type="PIRSR" id="PIRSR036492-1"/>
    </source>
</evidence>
<reference evidence="8 9" key="1">
    <citation type="journal article" date="2019" name="Nat. Ecol. Evol.">
        <title>Megaphylogeny resolves global patterns of mushroom evolution.</title>
        <authorList>
            <person name="Varga T."/>
            <person name="Krizsan K."/>
            <person name="Foldi C."/>
            <person name="Dima B."/>
            <person name="Sanchez-Garcia M."/>
            <person name="Sanchez-Ramirez S."/>
            <person name="Szollosi G.J."/>
            <person name="Szarkandi J.G."/>
            <person name="Papp V."/>
            <person name="Albert L."/>
            <person name="Andreopoulos W."/>
            <person name="Angelini C."/>
            <person name="Antonin V."/>
            <person name="Barry K.W."/>
            <person name="Bougher N.L."/>
            <person name="Buchanan P."/>
            <person name="Buyck B."/>
            <person name="Bense V."/>
            <person name="Catcheside P."/>
            <person name="Chovatia M."/>
            <person name="Cooper J."/>
            <person name="Damon W."/>
            <person name="Desjardin D."/>
            <person name="Finy P."/>
            <person name="Geml J."/>
            <person name="Haridas S."/>
            <person name="Hughes K."/>
            <person name="Justo A."/>
            <person name="Karasinski D."/>
            <person name="Kautmanova I."/>
            <person name="Kiss B."/>
            <person name="Kocsube S."/>
            <person name="Kotiranta H."/>
            <person name="LaButti K.M."/>
            <person name="Lechner B.E."/>
            <person name="Liimatainen K."/>
            <person name="Lipzen A."/>
            <person name="Lukacs Z."/>
            <person name="Mihaltcheva S."/>
            <person name="Morgado L.N."/>
            <person name="Niskanen T."/>
            <person name="Noordeloos M.E."/>
            <person name="Ohm R.A."/>
            <person name="Ortiz-Santana B."/>
            <person name="Ovrebo C."/>
            <person name="Racz N."/>
            <person name="Riley R."/>
            <person name="Savchenko A."/>
            <person name="Shiryaev A."/>
            <person name="Soop K."/>
            <person name="Spirin V."/>
            <person name="Szebenyi C."/>
            <person name="Tomsovsky M."/>
            <person name="Tulloss R.E."/>
            <person name="Uehling J."/>
            <person name="Grigoriev I.V."/>
            <person name="Vagvolgyi C."/>
            <person name="Papp T."/>
            <person name="Martin F.M."/>
            <person name="Miettinen O."/>
            <person name="Hibbett D.S."/>
            <person name="Nagy L.G."/>
        </authorList>
    </citation>
    <scope>NUCLEOTIDE SEQUENCE [LARGE SCALE GENOMIC DNA]</scope>
    <source>
        <strain evidence="8 9">CBS 121175</strain>
    </source>
</reference>
<keyword evidence="2 3" id="KW-0560">Oxidoreductase</keyword>
<dbReference type="Pfam" id="PF00171">
    <property type="entry name" value="Aldedh"/>
    <property type="match status" value="1"/>
</dbReference>
<dbReference type="OrthoDB" id="440325at2759"/>
<dbReference type="SUPFAM" id="SSF53720">
    <property type="entry name" value="ALDH-like"/>
    <property type="match status" value="1"/>
</dbReference>
<dbReference type="STRING" id="230819.A0A5C3KM22"/>